<protein>
    <submittedName>
        <fullName evidence="8">Membrane fusion protein, multidrug efflux system</fullName>
    </submittedName>
</protein>
<dbReference type="GO" id="GO:0046677">
    <property type="term" value="P:response to antibiotic"/>
    <property type="evidence" value="ECO:0007669"/>
    <property type="project" value="TreeGrafter"/>
</dbReference>
<dbReference type="NCBIfam" id="TIGR01730">
    <property type="entry name" value="RND_mfp"/>
    <property type="match status" value="1"/>
</dbReference>
<dbReference type="InterPro" id="IPR058627">
    <property type="entry name" value="MdtA-like_C"/>
</dbReference>
<dbReference type="GO" id="GO:0022857">
    <property type="term" value="F:transmembrane transporter activity"/>
    <property type="evidence" value="ECO:0007669"/>
    <property type="project" value="InterPro"/>
</dbReference>
<comment type="similarity">
    <text evidence="2">Belongs to the membrane fusion protein (MFP) (TC 8.A.1) family.</text>
</comment>
<proteinExistence type="inferred from homology"/>
<evidence type="ECO:0000256" key="2">
    <source>
        <dbReference type="ARBA" id="ARBA00009477"/>
    </source>
</evidence>
<evidence type="ECO:0000313" key="8">
    <source>
        <dbReference type="EMBL" id="SEO50083.1"/>
    </source>
</evidence>
<dbReference type="Gene3D" id="2.40.30.170">
    <property type="match status" value="1"/>
</dbReference>
<accession>A0A1H8Q8J8</accession>
<dbReference type="Pfam" id="PF25917">
    <property type="entry name" value="BSH_RND"/>
    <property type="match status" value="1"/>
</dbReference>
<feature type="domain" description="Multidrug resistance protein MdtA-like beta-barrel" evidence="6">
    <location>
        <begin position="212"/>
        <end position="294"/>
    </location>
</feature>
<name>A0A1H8Q8J8_9FIRM</name>
<dbReference type="AlphaFoldDB" id="A0A1H8Q8J8"/>
<reference evidence="8 9" key="1">
    <citation type="submission" date="2016-10" db="EMBL/GenBank/DDBJ databases">
        <authorList>
            <person name="de Groot N.N."/>
        </authorList>
    </citation>
    <scope>NUCLEOTIDE SEQUENCE [LARGE SCALE GENOMIC DNA]</scope>
    <source>
        <strain evidence="8 9">DSM 13305</strain>
    </source>
</reference>
<dbReference type="GO" id="GO:0005886">
    <property type="term" value="C:plasma membrane"/>
    <property type="evidence" value="ECO:0007669"/>
    <property type="project" value="UniProtKB-SubCell"/>
</dbReference>
<dbReference type="PANTHER" id="PTHR30158">
    <property type="entry name" value="ACRA/E-RELATED COMPONENT OF DRUG EFFLUX TRANSPORTER"/>
    <property type="match status" value="1"/>
</dbReference>
<keyword evidence="3" id="KW-1133">Transmembrane helix</keyword>
<feature type="transmembrane region" description="Helical" evidence="3">
    <location>
        <begin position="9"/>
        <end position="28"/>
    </location>
</feature>
<evidence type="ECO:0000256" key="1">
    <source>
        <dbReference type="ARBA" id="ARBA00004196"/>
    </source>
</evidence>
<keyword evidence="3" id="KW-0812">Transmembrane</keyword>
<evidence type="ECO:0000256" key="3">
    <source>
        <dbReference type="SAM" id="Phobius"/>
    </source>
</evidence>
<dbReference type="Proteomes" id="UP000198847">
    <property type="component" value="Unassembled WGS sequence"/>
</dbReference>
<dbReference type="FunFam" id="2.40.420.20:FF:000001">
    <property type="entry name" value="Efflux RND transporter periplasmic adaptor subunit"/>
    <property type="match status" value="1"/>
</dbReference>
<dbReference type="InterPro" id="IPR058625">
    <property type="entry name" value="MdtA-like_BSH"/>
</dbReference>
<dbReference type="SUPFAM" id="SSF111369">
    <property type="entry name" value="HlyD-like secretion proteins"/>
    <property type="match status" value="1"/>
</dbReference>
<dbReference type="Gene3D" id="1.10.287.470">
    <property type="entry name" value="Helix hairpin bin"/>
    <property type="match status" value="1"/>
</dbReference>
<dbReference type="InterPro" id="IPR006143">
    <property type="entry name" value="RND_pump_MFP"/>
</dbReference>
<evidence type="ECO:0000313" key="9">
    <source>
        <dbReference type="Proteomes" id="UP000198847"/>
    </source>
</evidence>
<keyword evidence="3" id="KW-0472">Membrane</keyword>
<gene>
    <name evidence="8" type="ORF">SAMN04490178_102212</name>
</gene>
<dbReference type="EMBL" id="FODY01000002">
    <property type="protein sequence ID" value="SEO50083.1"/>
    <property type="molecule type" value="Genomic_DNA"/>
</dbReference>
<dbReference type="Gene3D" id="2.40.50.100">
    <property type="match status" value="1"/>
</dbReference>
<feature type="domain" description="Multidrug resistance protein MdtA-like alpha-helical hairpin" evidence="4">
    <location>
        <begin position="108"/>
        <end position="169"/>
    </location>
</feature>
<dbReference type="RefSeq" id="WP_245732198.1">
    <property type="nucleotide sequence ID" value="NZ_FODY01000002.1"/>
</dbReference>
<keyword evidence="9" id="KW-1185">Reference proteome</keyword>
<feature type="domain" description="Multidrug resistance protein MdtA-like C-terminal permuted SH3" evidence="7">
    <location>
        <begin position="303"/>
        <end position="364"/>
    </location>
</feature>
<dbReference type="Pfam" id="PF25944">
    <property type="entry name" value="Beta-barrel_RND"/>
    <property type="match status" value="1"/>
</dbReference>
<dbReference type="STRING" id="112903.SAMN04490178_102212"/>
<dbReference type="Pfam" id="PF25876">
    <property type="entry name" value="HH_MFP_RND"/>
    <property type="match status" value="1"/>
</dbReference>
<evidence type="ECO:0000259" key="6">
    <source>
        <dbReference type="Pfam" id="PF25944"/>
    </source>
</evidence>
<dbReference type="Gene3D" id="2.40.420.20">
    <property type="match status" value="1"/>
</dbReference>
<dbReference type="InterPro" id="IPR058626">
    <property type="entry name" value="MdtA-like_b-barrel"/>
</dbReference>
<evidence type="ECO:0000259" key="4">
    <source>
        <dbReference type="Pfam" id="PF25876"/>
    </source>
</evidence>
<dbReference type="Pfam" id="PF25967">
    <property type="entry name" value="RND-MFP_C"/>
    <property type="match status" value="1"/>
</dbReference>
<evidence type="ECO:0000259" key="5">
    <source>
        <dbReference type="Pfam" id="PF25917"/>
    </source>
</evidence>
<comment type="subcellular location">
    <subcellularLocation>
        <location evidence="1">Cell envelope</location>
    </subcellularLocation>
</comment>
<dbReference type="InterPro" id="IPR058624">
    <property type="entry name" value="MdtA-like_HH"/>
</dbReference>
<feature type="domain" description="Multidrug resistance protein MdtA-like barrel-sandwich hybrid" evidence="5">
    <location>
        <begin position="66"/>
        <end position="207"/>
    </location>
</feature>
<sequence>MIKSSRKVYVYLGVVAILLAGLAIYSGWLNKKTIQTEQPVAVKAMQVVKKDVPITYEFVGKVKAKNEVKVMSKVSGNIVAKMVNGGEKVNKGQPLFRVDNKQYVSAIKSAQATLDKSQATLRSSRRTADRYAALASQDAIARETADSYQSQAEEDEAAVEANQAALREAVENERDTLIVSPVDGRIDINDVSLGYYVVAGSTTMATVSSVNPVWVQFTMSENEYLKLLRSGNGMLPASLKDHVILTLSDGTQYPLAGRIEQVDRGLDENTGTITMKAAFENPDNLLSPGMFAKIVAQGEIKKDAVLIPQKAVKELLDKTIVMVVTADNQAESRQVKLGNQVGDMWVVEEGLTGEETVIVEGIDKVKKGTALAVTVLEAGEAAAFSQQ</sequence>
<organism evidence="8 9">
    <name type="scientific">Propionispora vibrioides</name>
    <dbReference type="NCBI Taxonomy" id="112903"/>
    <lineage>
        <taxon>Bacteria</taxon>
        <taxon>Bacillati</taxon>
        <taxon>Bacillota</taxon>
        <taxon>Negativicutes</taxon>
        <taxon>Selenomonadales</taxon>
        <taxon>Sporomusaceae</taxon>
        <taxon>Propionispora</taxon>
    </lineage>
</organism>
<evidence type="ECO:0000259" key="7">
    <source>
        <dbReference type="Pfam" id="PF25967"/>
    </source>
</evidence>